<keyword evidence="2" id="KW-1185">Reference proteome</keyword>
<protein>
    <submittedName>
        <fullName evidence="1">Uncharacterized protein</fullName>
    </submittedName>
</protein>
<dbReference type="Proteomes" id="UP001190700">
    <property type="component" value="Unassembled WGS sequence"/>
</dbReference>
<accession>A0AAE0C706</accession>
<name>A0AAE0C706_9CHLO</name>
<proteinExistence type="predicted"/>
<evidence type="ECO:0000313" key="1">
    <source>
        <dbReference type="EMBL" id="KAK3249626.1"/>
    </source>
</evidence>
<sequence length="87" mass="9433">MSRYSLCRALRWALELHSSDILRRRGPHCDRAVGHPDRAVAVIVIVVTIIENDIPDGRRSAAGCNFLLSISDVGRKLSSSSSDSSAA</sequence>
<reference evidence="1 2" key="1">
    <citation type="journal article" date="2015" name="Genome Biol. Evol.">
        <title>Comparative Genomics of a Bacterivorous Green Alga Reveals Evolutionary Causalities and Consequences of Phago-Mixotrophic Mode of Nutrition.</title>
        <authorList>
            <person name="Burns J.A."/>
            <person name="Paasch A."/>
            <person name="Narechania A."/>
            <person name="Kim E."/>
        </authorList>
    </citation>
    <scope>NUCLEOTIDE SEQUENCE [LARGE SCALE GENOMIC DNA]</scope>
    <source>
        <strain evidence="1 2">PLY_AMNH</strain>
    </source>
</reference>
<organism evidence="1 2">
    <name type="scientific">Cymbomonas tetramitiformis</name>
    <dbReference type="NCBI Taxonomy" id="36881"/>
    <lineage>
        <taxon>Eukaryota</taxon>
        <taxon>Viridiplantae</taxon>
        <taxon>Chlorophyta</taxon>
        <taxon>Pyramimonadophyceae</taxon>
        <taxon>Pyramimonadales</taxon>
        <taxon>Pyramimonadaceae</taxon>
        <taxon>Cymbomonas</taxon>
    </lineage>
</organism>
<dbReference type="AlphaFoldDB" id="A0AAE0C706"/>
<evidence type="ECO:0000313" key="2">
    <source>
        <dbReference type="Proteomes" id="UP001190700"/>
    </source>
</evidence>
<comment type="caution">
    <text evidence="1">The sequence shown here is derived from an EMBL/GenBank/DDBJ whole genome shotgun (WGS) entry which is preliminary data.</text>
</comment>
<dbReference type="EMBL" id="LGRX02027230">
    <property type="protein sequence ID" value="KAK3249626.1"/>
    <property type="molecule type" value="Genomic_DNA"/>
</dbReference>
<gene>
    <name evidence="1" type="ORF">CYMTET_40954</name>
</gene>